<protein>
    <recommendedName>
        <fullName evidence="3">Bacteriocin</fullName>
    </recommendedName>
</protein>
<organism evidence="1 2">
    <name type="scientific">Dictyobacter halimunensis</name>
    <dbReference type="NCBI Taxonomy" id="3026934"/>
    <lineage>
        <taxon>Bacteria</taxon>
        <taxon>Bacillati</taxon>
        <taxon>Chloroflexota</taxon>
        <taxon>Ktedonobacteria</taxon>
        <taxon>Ktedonobacterales</taxon>
        <taxon>Dictyobacteraceae</taxon>
        <taxon>Dictyobacter</taxon>
    </lineage>
</organism>
<evidence type="ECO:0000313" key="2">
    <source>
        <dbReference type="Proteomes" id="UP001344906"/>
    </source>
</evidence>
<dbReference type="Proteomes" id="UP001344906">
    <property type="component" value="Unassembled WGS sequence"/>
</dbReference>
<evidence type="ECO:0008006" key="3">
    <source>
        <dbReference type="Google" id="ProtNLM"/>
    </source>
</evidence>
<gene>
    <name evidence="1" type="ORF">KDH_74940</name>
</gene>
<sequence length="75" mass="8647">MQAKVNLDALTSDSSSQALDEIELTDSDLEQISGAAGMQHDFYPFPFSYPFPFYNYGYPRFFYPGFWGYGYGFIR</sequence>
<name>A0ABQ6G458_9CHLR</name>
<accession>A0ABQ6G458</accession>
<comment type="caution">
    <text evidence="1">The sequence shown here is derived from an EMBL/GenBank/DDBJ whole genome shotgun (WGS) entry which is preliminary data.</text>
</comment>
<reference evidence="1 2" key="1">
    <citation type="submission" date="2023-02" db="EMBL/GenBank/DDBJ databases">
        <title>Dictyobacter halimunensis sp. nov., a new member of the class Ktedonobacteria from forest soil in a geothermal area.</title>
        <authorList>
            <person name="Rachmania M.K."/>
            <person name="Ningsih F."/>
            <person name="Sakai Y."/>
            <person name="Yabe S."/>
            <person name="Yokota A."/>
            <person name="Sjamsuridzal W."/>
        </authorList>
    </citation>
    <scope>NUCLEOTIDE SEQUENCE [LARGE SCALE GENOMIC DNA]</scope>
    <source>
        <strain evidence="1 2">S3.2.2.5</strain>
    </source>
</reference>
<evidence type="ECO:0000313" key="1">
    <source>
        <dbReference type="EMBL" id="GLV60675.1"/>
    </source>
</evidence>
<keyword evidence="2" id="KW-1185">Reference proteome</keyword>
<dbReference type="EMBL" id="BSRI01000002">
    <property type="protein sequence ID" value="GLV60675.1"/>
    <property type="molecule type" value="Genomic_DNA"/>
</dbReference>
<proteinExistence type="predicted"/>
<dbReference type="RefSeq" id="WP_338257812.1">
    <property type="nucleotide sequence ID" value="NZ_BSRI01000002.1"/>
</dbReference>